<dbReference type="PROSITE" id="PS51352">
    <property type="entry name" value="THIOREDOXIN_2"/>
    <property type="match status" value="1"/>
</dbReference>
<dbReference type="Pfam" id="PF03190">
    <property type="entry name" value="Thioredox_DsbH"/>
    <property type="match status" value="1"/>
</dbReference>
<dbReference type="Proteomes" id="UP000284243">
    <property type="component" value="Unassembled WGS sequence"/>
</dbReference>
<dbReference type="PROSITE" id="PS00194">
    <property type="entry name" value="THIOREDOXIN_1"/>
    <property type="match status" value="1"/>
</dbReference>
<dbReference type="PANTHER" id="PTHR15337:SF11">
    <property type="entry name" value="THIOREDOXIN DOMAIN-CONTAINING PROTEIN"/>
    <property type="match status" value="1"/>
</dbReference>
<dbReference type="PANTHER" id="PTHR15337">
    <property type="entry name" value="ANTERIOR GRADIENT PROTEIN-RELATED"/>
    <property type="match status" value="1"/>
</dbReference>
<keyword evidence="2" id="KW-0676">Redox-active center</keyword>
<evidence type="ECO:0000259" key="3">
    <source>
        <dbReference type="PROSITE" id="PS51352"/>
    </source>
</evidence>
<evidence type="ECO:0000313" key="4">
    <source>
        <dbReference type="EMBL" id="RGU57464.1"/>
    </source>
</evidence>
<accession>A0A1Y3YA74</accession>
<evidence type="ECO:0000256" key="2">
    <source>
        <dbReference type="ARBA" id="ARBA00023284"/>
    </source>
</evidence>
<keyword evidence="1" id="KW-0732">Signal</keyword>
<dbReference type="InterPro" id="IPR013766">
    <property type="entry name" value="Thioredoxin_domain"/>
</dbReference>
<sequence>MKRSFLLVFLLWISIGGGVIAQNRSIRFEPKDWKKAVEKARKENKLIFLDCHTSWCGPCKNLAANIFTKDAVADFYNQNFINVDMDMEKDVDGVMLSKVYKPTAFPTLLFIDPHTELVVHRVTGGGDVEYILSIARVALSSDNTLAGSCRRYRQGERSPEFVKKLMNDLKLAHAKKMHREVAEAYFDRLNQQQLEEKENWELFKAHIDNPYSAIFKKIMSGHIHYGRLFGEDEVAKALQWIVIMELGDIAGSSLENGLQETENRYQELIGLLEYADFQGVSALITDARFSKALLQDCGTAWLIVQNGNLYNRTEDEIYGLPFFTFYYPLGSIMPVLEDRVILTELSEIINRIKLRCTSMPYLARLALNSAVIYEKMRETEKAEQARTEYESYCNMR</sequence>
<dbReference type="AlphaFoldDB" id="A0A1Y3YA74"/>
<name>A0A1Y3YA74_9BACT</name>
<dbReference type="InterPro" id="IPR017937">
    <property type="entry name" value="Thioredoxin_CS"/>
</dbReference>
<feature type="domain" description="Thioredoxin" evidence="3">
    <location>
        <begin position="15"/>
        <end position="140"/>
    </location>
</feature>
<dbReference type="EMBL" id="QRYC01000005">
    <property type="protein sequence ID" value="RGU57464.1"/>
    <property type="molecule type" value="Genomic_DNA"/>
</dbReference>
<proteinExistence type="predicted"/>
<dbReference type="RefSeq" id="WP_022160158.1">
    <property type="nucleotide sequence ID" value="NZ_CABJFF010000001.1"/>
</dbReference>
<organism evidence="4 5">
    <name type="scientific">Odoribacter splanchnicus</name>
    <dbReference type="NCBI Taxonomy" id="28118"/>
    <lineage>
        <taxon>Bacteria</taxon>
        <taxon>Pseudomonadati</taxon>
        <taxon>Bacteroidota</taxon>
        <taxon>Bacteroidia</taxon>
        <taxon>Bacteroidales</taxon>
        <taxon>Odoribacteraceae</taxon>
        <taxon>Odoribacter</taxon>
    </lineage>
</organism>
<dbReference type="Gene3D" id="3.40.30.10">
    <property type="entry name" value="Glutaredoxin"/>
    <property type="match status" value="1"/>
</dbReference>
<comment type="caution">
    <text evidence="4">The sequence shown here is derived from an EMBL/GenBank/DDBJ whole genome shotgun (WGS) entry which is preliminary data.</text>
</comment>
<dbReference type="InterPro" id="IPR051099">
    <property type="entry name" value="AGR/TXD"/>
</dbReference>
<reference evidence="4 5" key="1">
    <citation type="submission" date="2018-08" db="EMBL/GenBank/DDBJ databases">
        <title>A genome reference for cultivated species of the human gut microbiota.</title>
        <authorList>
            <person name="Zou Y."/>
            <person name="Xue W."/>
            <person name="Luo G."/>
        </authorList>
    </citation>
    <scope>NUCLEOTIDE SEQUENCE [LARGE SCALE GENOMIC DNA]</scope>
    <source>
        <strain evidence="4 5">AF16-14</strain>
    </source>
</reference>
<dbReference type="SUPFAM" id="SSF52833">
    <property type="entry name" value="Thioredoxin-like"/>
    <property type="match status" value="1"/>
</dbReference>
<gene>
    <name evidence="4" type="ORF">DWW57_05745</name>
</gene>
<protein>
    <submittedName>
        <fullName evidence="4">DUF255 domain-containing protein</fullName>
    </submittedName>
</protein>
<evidence type="ECO:0000256" key="1">
    <source>
        <dbReference type="ARBA" id="ARBA00022729"/>
    </source>
</evidence>
<evidence type="ECO:0000313" key="5">
    <source>
        <dbReference type="Proteomes" id="UP000284243"/>
    </source>
</evidence>
<dbReference type="InterPro" id="IPR036249">
    <property type="entry name" value="Thioredoxin-like_sf"/>
</dbReference>
<dbReference type="InterPro" id="IPR004879">
    <property type="entry name" value="Ssp411-like_TRX"/>
</dbReference>